<accession>A0A2J8LTH8</accession>
<dbReference type="Proteomes" id="UP000236370">
    <property type="component" value="Unassembled WGS sequence"/>
</dbReference>
<feature type="region of interest" description="Disordered" evidence="1">
    <location>
        <begin position="1"/>
        <end position="29"/>
    </location>
</feature>
<evidence type="ECO:0000313" key="3">
    <source>
        <dbReference type="EMBL" id="PNI50590.1"/>
    </source>
</evidence>
<dbReference type="PANTHER" id="PTHR13843:SF11">
    <property type="entry name" value="MICROTUBULE-ASSOCIATED PROTEIN 1S"/>
    <property type="match status" value="1"/>
</dbReference>
<dbReference type="GO" id="GO:0008017">
    <property type="term" value="F:microtubule binding"/>
    <property type="evidence" value="ECO:0007669"/>
    <property type="project" value="InterPro"/>
</dbReference>
<reference evidence="3 4" key="1">
    <citation type="submission" date="2017-12" db="EMBL/GenBank/DDBJ databases">
        <title>High-resolution comparative analysis of great ape genomes.</title>
        <authorList>
            <person name="Pollen A."/>
            <person name="Hastie A."/>
            <person name="Hormozdiari F."/>
            <person name="Dougherty M."/>
            <person name="Liu R."/>
            <person name="Chaisson M."/>
            <person name="Hoppe E."/>
            <person name="Hill C."/>
            <person name="Pang A."/>
            <person name="Hillier L."/>
            <person name="Baker C."/>
            <person name="Armstrong J."/>
            <person name="Shendure J."/>
            <person name="Paten B."/>
            <person name="Wilson R."/>
            <person name="Chao H."/>
            <person name="Schneider V."/>
            <person name="Ventura M."/>
            <person name="Kronenberg Z."/>
            <person name="Murali S."/>
            <person name="Gordon D."/>
            <person name="Cantsilieris S."/>
            <person name="Munson K."/>
            <person name="Nelson B."/>
            <person name="Raja A."/>
            <person name="Underwood J."/>
            <person name="Diekhans M."/>
            <person name="Fiddes I."/>
            <person name="Haussler D."/>
            <person name="Eichler E."/>
        </authorList>
    </citation>
    <scope>NUCLEOTIDE SEQUENCE [LARGE SCALE GENOMIC DNA]</scope>
    <source>
        <strain evidence="3">Yerkes chimp pedigree #C0471</strain>
    </source>
</reference>
<dbReference type="GO" id="GO:0000226">
    <property type="term" value="P:microtubule cytoskeleton organization"/>
    <property type="evidence" value="ECO:0007669"/>
    <property type="project" value="InterPro"/>
</dbReference>
<dbReference type="PANTHER" id="PTHR13843">
    <property type="entry name" value="MICROTUBULE-ASSOCIATED PROTEIN"/>
    <property type="match status" value="1"/>
</dbReference>
<dbReference type="EMBL" id="NBAG03000278">
    <property type="protein sequence ID" value="PNI50590.1"/>
    <property type="molecule type" value="Genomic_DNA"/>
</dbReference>
<evidence type="ECO:0000259" key="2">
    <source>
        <dbReference type="Pfam" id="PF23415"/>
    </source>
</evidence>
<dbReference type="AlphaFoldDB" id="A0A2J8LTH8"/>
<gene>
    <name evidence="3" type="ORF">CK820_G0026115</name>
</gene>
<evidence type="ECO:0000313" key="4">
    <source>
        <dbReference type="Proteomes" id="UP000236370"/>
    </source>
</evidence>
<organism evidence="3 4">
    <name type="scientific">Pan troglodytes</name>
    <name type="common">Chimpanzee</name>
    <dbReference type="NCBI Taxonomy" id="9598"/>
    <lineage>
        <taxon>Eukaryota</taxon>
        <taxon>Metazoa</taxon>
        <taxon>Chordata</taxon>
        <taxon>Craniata</taxon>
        <taxon>Vertebrata</taxon>
        <taxon>Euteleostomi</taxon>
        <taxon>Mammalia</taxon>
        <taxon>Eutheria</taxon>
        <taxon>Euarchontoglires</taxon>
        <taxon>Primates</taxon>
        <taxon>Haplorrhini</taxon>
        <taxon>Catarrhini</taxon>
        <taxon>Hominidae</taxon>
        <taxon>Pan</taxon>
    </lineage>
</organism>
<feature type="compositionally biased region" description="Polar residues" evidence="1">
    <location>
        <begin position="16"/>
        <end position="25"/>
    </location>
</feature>
<dbReference type="Pfam" id="PF23415">
    <property type="entry name" value="MAPB1_N"/>
    <property type="match status" value="1"/>
</dbReference>
<dbReference type="InterPro" id="IPR026074">
    <property type="entry name" value="MAP1"/>
</dbReference>
<evidence type="ECO:0000256" key="1">
    <source>
        <dbReference type="SAM" id="MobiDB-lite"/>
    </source>
</evidence>
<proteinExistence type="predicted"/>
<feature type="domain" description="Microtubule-associated protein 1B/S N-terminal" evidence="2">
    <location>
        <begin position="40"/>
        <end position="180"/>
    </location>
</feature>
<name>A0A2J8LTH8_PANTR</name>
<dbReference type="InterPro" id="IPR056617">
    <property type="entry name" value="MAP1B/S_N"/>
</dbReference>
<comment type="caution">
    <text evidence="3">The sequence shown here is derived from an EMBL/GenBank/DDBJ whole genome shotgun (WGS) entry which is preliminary data.</text>
</comment>
<sequence>MKKKMNEWSLGRGGSQADTQESANPFNARIPCSPRPQRACIRSWDVDPGVCNLDEQLKVFVSRHSATFSSIVKGQRSLHHRGDNLETLVLLNPSDKSLCDELRNLLLDPASHKLLVLAGPCLEETGELLLQTGGFSPHHFLQVLKDREIRDILATTPPPVQPPILTITCPTFGDWAQLAPAVPGLQGALR</sequence>
<feature type="non-terminal residue" evidence="3">
    <location>
        <position position="190"/>
    </location>
</feature>
<dbReference type="GO" id="GO:0005874">
    <property type="term" value="C:microtubule"/>
    <property type="evidence" value="ECO:0007669"/>
    <property type="project" value="InterPro"/>
</dbReference>
<protein>
    <submittedName>
        <fullName evidence="3">MAP1S isoform 16</fullName>
    </submittedName>
</protein>